<dbReference type="InterPro" id="IPR003700">
    <property type="entry name" value="Pantoate_hydroxy_MeTrfase"/>
</dbReference>
<comment type="similarity">
    <text evidence="2">Belongs to the PanB family.</text>
</comment>
<gene>
    <name evidence="6" type="ORF">DdX_19598</name>
</gene>
<dbReference type="InterPro" id="IPR040442">
    <property type="entry name" value="Pyrv_kinase-like_dom_sf"/>
</dbReference>
<organism evidence="6 7">
    <name type="scientific">Ditylenchus destructor</name>
    <dbReference type="NCBI Taxonomy" id="166010"/>
    <lineage>
        <taxon>Eukaryota</taxon>
        <taxon>Metazoa</taxon>
        <taxon>Ecdysozoa</taxon>
        <taxon>Nematoda</taxon>
        <taxon>Chromadorea</taxon>
        <taxon>Rhabditida</taxon>
        <taxon>Tylenchina</taxon>
        <taxon>Tylenchomorpha</taxon>
        <taxon>Sphaerularioidea</taxon>
        <taxon>Anguinidae</taxon>
        <taxon>Anguininae</taxon>
        <taxon>Ditylenchus</taxon>
    </lineage>
</organism>
<dbReference type="EMBL" id="JAKKPZ010000407">
    <property type="protein sequence ID" value="KAI1695400.1"/>
    <property type="molecule type" value="Genomic_DNA"/>
</dbReference>
<comment type="caution">
    <text evidence="6">The sequence shown here is derived from an EMBL/GenBank/DDBJ whole genome shotgun (WGS) entry which is preliminary data.</text>
</comment>
<dbReference type="PIRSF" id="PIRSF000388">
    <property type="entry name" value="Pantoate_hydroxy_MeTrfase"/>
    <property type="match status" value="1"/>
</dbReference>
<accession>A0AAD4MMA9</accession>
<keyword evidence="4" id="KW-0808">Transferase</keyword>
<dbReference type="HAMAP" id="MF_00156">
    <property type="entry name" value="PanB"/>
    <property type="match status" value="1"/>
</dbReference>
<dbReference type="AlphaFoldDB" id="A0AAD4MMA9"/>
<evidence type="ECO:0000256" key="1">
    <source>
        <dbReference type="ARBA" id="ARBA00005033"/>
    </source>
</evidence>
<dbReference type="GO" id="GO:0005737">
    <property type="term" value="C:cytoplasm"/>
    <property type="evidence" value="ECO:0007669"/>
    <property type="project" value="TreeGrafter"/>
</dbReference>
<evidence type="ECO:0000313" key="6">
    <source>
        <dbReference type="EMBL" id="KAI1695400.1"/>
    </source>
</evidence>
<dbReference type="PANTHER" id="PTHR20881">
    <property type="entry name" value="3-METHYL-2-OXOBUTANOATE HYDROXYMETHYLTRANSFERASE"/>
    <property type="match status" value="1"/>
</dbReference>
<comment type="pathway">
    <text evidence="1">Cofactor biosynthesis; (R)-pantothenate biosynthesis; (R)-pantoate from 3-methyl-2-oxobutanoate: step 1/2.</text>
</comment>
<evidence type="ECO:0000256" key="4">
    <source>
        <dbReference type="ARBA" id="ARBA00022679"/>
    </source>
</evidence>
<dbReference type="InterPro" id="IPR015813">
    <property type="entry name" value="Pyrv/PenolPyrv_kinase-like_dom"/>
</dbReference>
<evidence type="ECO:0000256" key="2">
    <source>
        <dbReference type="ARBA" id="ARBA00008676"/>
    </source>
</evidence>
<evidence type="ECO:0000256" key="5">
    <source>
        <dbReference type="ARBA" id="ARBA00049172"/>
    </source>
</evidence>
<dbReference type="GO" id="GO:0003864">
    <property type="term" value="F:3-methyl-2-oxobutanoate hydroxymethyltransferase activity"/>
    <property type="evidence" value="ECO:0007669"/>
    <property type="project" value="UniProtKB-EC"/>
</dbReference>
<dbReference type="FunFam" id="3.20.20.60:FF:000003">
    <property type="entry name" value="3-methyl-2-oxobutanoate hydroxymethyltransferase"/>
    <property type="match status" value="1"/>
</dbReference>
<dbReference type="Pfam" id="PF02548">
    <property type="entry name" value="Pantoate_transf"/>
    <property type="match status" value="1"/>
</dbReference>
<evidence type="ECO:0000256" key="3">
    <source>
        <dbReference type="ARBA" id="ARBA00012618"/>
    </source>
</evidence>
<dbReference type="PANTHER" id="PTHR20881:SF0">
    <property type="entry name" value="3-METHYL-2-OXOBUTANOATE HYDROXYMETHYLTRANSFERASE"/>
    <property type="match status" value="1"/>
</dbReference>
<dbReference type="CDD" id="cd06557">
    <property type="entry name" value="KPHMT-like"/>
    <property type="match status" value="1"/>
</dbReference>
<dbReference type="NCBIfam" id="NF001452">
    <property type="entry name" value="PRK00311.1"/>
    <property type="match status" value="1"/>
</dbReference>
<dbReference type="GO" id="GO:0000287">
    <property type="term" value="F:magnesium ion binding"/>
    <property type="evidence" value="ECO:0007669"/>
    <property type="project" value="TreeGrafter"/>
</dbReference>
<keyword evidence="7" id="KW-1185">Reference proteome</keyword>
<name>A0AAD4MMA9_9BILA</name>
<dbReference type="EC" id="2.1.2.11" evidence="3"/>
<proteinExistence type="inferred from homology"/>
<protein>
    <recommendedName>
        <fullName evidence="3">3-methyl-2-oxobutanoate hydroxymethyltransferase</fullName>
        <ecNumber evidence="3">2.1.2.11</ecNumber>
    </recommendedName>
</protein>
<dbReference type="GO" id="GO:0015940">
    <property type="term" value="P:pantothenate biosynthetic process"/>
    <property type="evidence" value="ECO:0007669"/>
    <property type="project" value="InterPro"/>
</dbReference>
<comment type="catalytic activity">
    <reaction evidence="5">
        <text>(6R)-5,10-methylene-5,6,7,8-tetrahydrofolate + 3-methyl-2-oxobutanoate + H2O = 2-dehydropantoate + (6S)-5,6,7,8-tetrahydrofolate</text>
        <dbReference type="Rhea" id="RHEA:11824"/>
        <dbReference type="ChEBI" id="CHEBI:11561"/>
        <dbReference type="ChEBI" id="CHEBI:11851"/>
        <dbReference type="ChEBI" id="CHEBI:15377"/>
        <dbReference type="ChEBI" id="CHEBI:15636"/>
        <dbReference type="ChEBI" id="CHEBI:57453"/>
        <dbReference type="EC" id="2.1.2.11"/>
    </reaction>
</comment>
<dbReference type="SUPFAM" id="SSF51621">
    <property type="entry name" value="Phosphoenolpyruvate/pyruvate domain"/>
    <property type="match status" value="1"/>
</dbReference>
<dbReference type="NCBIfam" id="TIGR00222">
    <property type="entry name" value="panB"/>
    <property type="match status" value="1"/>
</dbReference>
<reference evidence="6" key="1">
    <citation type="submission" date="2022-01" db="EMBL/GenBank/DDBJ databases">
        <title>Genome Sequence Resource for Two Populations of Ditylenchus destructor, the Migratory Endoparasitic Phytonematode.</title>
        <authorList>
            <person name="Zhang H."/>
            <person name="Lin R."/>
            <person name="Xie B."/>
        </authorList>
    </citation>
    <scope>NUCLEOTIDE SEQUENCE</scope>
    <source>
        <strain evidence="6">BazhouSP</strain>
    </source>
</reference>
<dbReference type="Gene3D" id="3.20.20.60">
    <property type="entry name" value="Phosphoenolpyruvate-binding domains"/>
    <property type="match status" value="1"/>
</dbReference>
<dbReference type="Proteomes" id="UP001201812">
    <property type="component" value="Unassembled WGS sequence"/>
</dbReference>
<sequence>MYLDKSSEDQQQKSRKPVIVPQLAEMKRCGERITMLTAYDASLAHHMEAAGVDLILVGDSLGMVIQGHQSTLPVTEDDILYHCKSVARSLSSILLIADMPFRSSLGVDDAVRAAARFLSEGSAAMVKIEGASPLTLEIIRALTSRSIPVCAHLGLTPQAVHALGGYRVQGKSADMAEQISRMAQEVEEAGASLLVLECVPDKLAERITKERGIPTIGIGAGVKCDGQVLVIYDILGITPGKRPKFVKNFLNGRDSVRAAIDAYVKEVREGVFPGDEHTFH</sequence>
<evidence type="ECO:0000313" key="7">
    <source>
        <dbReference type="Proteomes" id="UP001201812"/>
    </source>
</evidence>